<feature type="signal peptide" evidence="2">
    <location>
        <begin position="1"/>
        <end position="17"/>
    </location>
</feature>
<dbReference type="EMBL" id="ML119059">
    <property type="protein sequence ID" value="ROT36373.1"/>
    <property type="molecule type" value="Genomic_DNA"/>
</dbReference>
<dbReference type="Proteomes" id="UP000272025">
    <property type="component" value="Unassembled WGS sequence"/>
</dbReference>
<evidence type="ECO:0000259" key="3">
    <source>
        <dbReference type="PROSITE" id="PS51212"/>
    </source>
</evidence>
<evidence type="ECO:0000256" key="1">
    <source>
        <dbReference type="ARBA" id="ARBA00022737"/>
    </source>
</evidence>
<proteinExistence type="predicted"/>
<dbReference type="Pfam" id="PF01822">
    <property type="entry name" value="WSC"/>
    <property type="match status" value="1"/>
</dbReference>
<accession>A0A3N2PPE1</accession>
<feature type="chain" id="PRO_5018162608" evidence="2">
    <location>
        <begin position="18"/>
        <end position="347"/>
    </location>
</feature>
<sequence length="347" mass="37355">MQRPFLSALMAAVAVSACEIPDEPPLSDTITEGFGIVVQNPEWPIVHNRYMNLYESGGGDQHLYLSPAGAYAFDLVLTGGIIEQDGLFAVINGEYLITDNTTKLFMTERADPMAIFQPVYGCNPDTDELQVELEFVERRGDGDLPGGHICVRSAAGERHEFRWSPPENPAWDDERPCIPVSLVIDRSEPPPIPTPSGSSSIIIPTPTGPSGPTATPDIFADVTSEGFAFVGCAPEEGPAGDGIPTRTLNGELYADDELTNELCVQYCGSRGYAYAGSEYGRECWCGNSYPPTRQPGNTLADLAGCNMRCGGDDGQWCGGGGWMNLYEACGENEPCVNAEFLPAAKRH</sequence>
<dbReference type="OrthoDB" id="5985073at2759"/>
<dbReference type="PANTHER" id="PTHR45964:SF9">
    <property type="entry name" value="SULFOTRANSFERASE"/>
    <property type="match status" value="1"/>
</dbReference>
<dbReference type="InterPro" id="IPR057231">
    <property type="entry name" value="DUF7909"/>
</dbReference>
<reference evidence="4 5" key="1">
    <citation type="journal article" date="2018" name="Mol. Ecol.">
        <title>The obligate alkalophilic soda-lake fungus Sodiomyces alkalinus has shifted to a protein diet.</title>
        <authorList>
            <person name="Grum-Grzhimaylo A.A."/>
            <person name="Falkoski D.L."/>
            <person name="van den Heuvel J."/>
            <person name="Valero-Jimenez C.A."/>
            <person name="Min B."/>
            <person name="Choi I.G."/>
            <person name="Lipzen A."/>
            <person name="Daum C.G."/>
            <person name="Aanen D.K."/>
            <person name="Tsang A."/>
            <person name="Henrissat B."/>
            <person name="Bilanenko E.N."/>
            <person name="de Vries R.P."/>
            <person name="van Kan J.A.L."/>
            <person name="Grigoriev I.V."/>
            <person name="Debets A.J.M."/>
        </authorList>
    </citation>
    <scope>NUCLEOTIDE SEQUENCE [LARGE SCALE GENOMIC DNA]</scope>
    <source>
        <strain evidence="4 5">F11</strain>
    </source>
</reference>
<dbReference type="PROSITE" id="PS51212">
    <property type="entry name" value="WSC"/>
    <property type="match status" value="1"/>
</dbReference>
<keyword evidence="2" id="KW-0732">Signal</keyword>
<evidence type="ECO:0000313" key="5">
    <source>
        <dbReference type="Proteomes" id="UP000272025"/>
    </source>
</evidence>
<dbReference type="InterPro" id="IPR002889">
    <property type="entry name" value="WSC_carb-bd"/>
</dbReference>
<gene>
    <name evidence="4" type="ORF">SODALDRAFT_218251</name>
</gene>
<feature type="domain" description="WSC" evidence="3">
    <location>
        <begin position="226"/>
        <end position="329"/>
    </location>
</feature>
<dbReference type="SMART" id="SM00321">
    <property type="entry name" value="WSC"/>
    <property type="match status" value="1"/>
</dbReference>
<dbReference type="PROSITE" id="PS51257">
    <property type="entry name" value="PROKAR_LIPOPROTEIN"/>
    <property type="match status" value="1"/>
</dbReference>
<evidence type="ECO:0000313" key="4">
    <source>
        <dbReference type="EMBL" id="ROT36373.1"/>
    </source>
</evidence>
<keyword evidence="1" id="KW-0677">Repeat</keyword>
<evidence type="ECO:0000256" key="2">
    <source>
        <dbReference type="SAM" id="SignalP"/>
    </source>
</evidence>
<dbReference type="Pfam" id="PF25486">
    <property type="entry name" value="DUF7909"/>
    <property type="match status" value="1"/>
</dbReference>
<protein>
    <submittedName>
        <fullName evidence="4">WSC-domain-containing protein</fullName>
    </submittedName>
</protein>
<keyword evidence="5" id="KW-1185">Reference proteome</keyword>
<dbReference type="PANTHER" id="PTHR45964">
    <property type="entry name" value="WSCD FAMILY MEMBER CG9164"/>
    <property type="match status" value="1"/>
</dbReference>
<organism evidence="4 5">
    <name type="scientific">Sodiomyces alkalinus (strain CBS 110278 / VKM F-3762 / F11)</name>
    <name type="common">Alkaliphilic filamentous fungus</name>
    <dbReference type="NCBI Taxonomy" id="1314773"/>
    <lineage>
        <taxon>Eukaryota</taxon>
        <taxon>Fungi</taxon>
        <taxon>Dikarya</taxon>
        <taxon>Ascomycota</taxon>
        <taxon>Pezizomycotina</taxon>
        <taxon>Sordariomycetes</taxon>
        <taxon>Hypocreomycetidae</taxon>
        <taxon>Glomerellales</taxon>
        <taxon>Plectosphaerellaceae</taxon>
        <taxon>Sodiomyces</taxon>
    </lineage>
</organism>
<dbReference type="RefSeq" id="XP_028464179.1">
    <property type="nucleotide sequence ID" value="XM_028607316.1"/>
</dbReference>
<name>A0A3N2PPE1_SODAK</name>
<dbReference type="AlphaFoldDB" id="A0A3N2PPE1"/>
<dbReference type="InterPro" id="IPR051589">
    <property type="entry name" value="Sialate-O-sulfotransferase"/>
</dbReference>
<dbReference type="STRING" id="1314773.A0A3N2PPE1"/>
<dbReference type="GeneID" id="39575794"/>